<dbReference type="InterPro" id="IPR027432">
    <property type="entry name" value="dGTP_triphosphohydrolase_C"/>
</dbReference>
<proteinExistence type="predicted"/>
<dbReference type="Proteomes" id="UP000701680">
    <property type="component" value="Unassembled WGS sequence"/>
</dbReference>
<dbReference type="PROSITE" id="PS51831">
    <property type="entry name" value="HD"/>
    <property type="match status" value="1"/>
</dbReference>
<dbReference type="InterPro" id="IPR006261">
    <property type="entry name" value="dGTPase"/>
</dbReference>
<dbReference type="RefSeq" id="WP_173814791.1">
    <property type="nucleotide sequence ID" value="NZ_JAAITX010000005.1"/>
</dbReference>
<feature type="domain" description="HD" evidence="2">
    <location>
        <begin position="65"/>
        <end position="256"/>
    </location>
</feature>
<dbReference type="PANTHER" id="PTHR11373:SF32">
    <property type="entry name" value="DEOXYGUANOSINETRIPHOSPHATE TRIPHOSPHOHYDROLASE"/>
    <property type="match status" value="1"/>
</dbReference>
<reference evidence="5 6" key="1">
    <citation type="journal article" date="2020" name="Cell Host Microbe">
        <title>Functional and Genomic Variation between Human-Derived Isolates of Lachnospiraceae Reveals Inter- and Intra-Species Diversity.</title>
        <authorList>
            <person name="Sorbara M.T."/>
            <person name="Littmann E.R."/>
            <person name="Fontana E."/>
            <person name="Moody T.U."/>
            <person name="Kohout C.E."/>
            <person name="Gjonbalaj M."/>
            <person name="Eaton V."/>
            <person name="Seok R."/>
            <person name="Leiner I.M."/>
            <person name="Pamer E.G."/>
        </authorList>
    </citation>
    <scope>NUCLEOTIDE SEQUENCE [LARGE SCALE GENOMIC DNA]</scope>
    <source>
        <strain evidence="4 5">MSK.17.11</strain>
        <strain evidence="3 6">MSK.17.38</strain>
    </source>
</reference>
<keyword evidence="5" id="KW-1185">Reference proteome</keyword>
<dbReference type="Proteomes" id="UP000528555">
    <property type="component" value="Unassembled WGS sequence"/>
</dbReference>
<dbReference type="EMBL" id="JAAIUO010000005">
    <property type="protein sequence ID" value="NSK14872.1"/>
    <property type="molecule type" value="Genomic_DNA"/>
</dbReference>
<reference evidence="4" key="2">
    <citation type="submission" date="2020-02" db="EMBL/GenBank/DDBJ databases">
        <authorList>
            <person name="Littmann E."/>
            <person name="Sorbara M."/>
        </authorList>
    </citation>
    <scope>NUCLEOTIDE SEQUENCE</scope>
    <source>
        <strain evidence="4">MSK.17.11</strain>
        <strain evidence="3">MSK.17.38</strain>
    </source>
</reference>
<comment type="caution">
    <text evidence="4">The sequence shown here is derived from an EMBL/GenBank/DDBJ whole genome shotgun (WGS) entry which is preliminary data.</text>
</comment>
<dbReference type="SUPFAM" id="SSF109604">
    <property type="entry name" value="HD-domain/PDEase-like"/>
    <property type="match status" value="1"/>
</dbReference>
<sequence length="475" mass="54995">MYWEQLLSTKRQRSSSGKGRYGKNSDLRSEFEKDYHRIIGSASFRRLQDKTQVFPLDKSDFIRTRLTHSLEVSSFAKSLGQNIGENILVYKKDLSFTPQMKEDICSILQCAGLIHDIGNPPFGHFGECAIREWFERNLSCLTYHGQPVDQILTPQMREDLYHFEGNAQALRLVSKLHYLVDENGMNLTYALLSTIVKYPVSSLEINTKSGNIKDKKLGYYLADAELYEEISKETGTCGSRHPLTYILEAADDIAYKTADIEDAFIKGFLSFHQLLEELQELQERYLTGEKNTFLPADKLKELYQVAKERHLGHPEEYAVKNWIVRVQGFLINCATYGFTSNYSAIMEGTYRHDLFHQTFAEQLMDLLGDLAYREVFTSETIYRMEVQEAVMLDHLLERFVTAAIKYDDREAHLNSIDERMILFISSNYKKAYHYHAEGKSEAERLYLRILLVTDYICGMTDGFAKRLYQELKAIV</sequence>
<dbReference type="CDD" id="cd00077">
    <property type="entry name" value="HDc"/>
    <property type="match status" value="1"/>
</dbReference>
<organism evidence="4 5">
    <name type="scientific">Dorea phocaeensis</name>
    <dbReference type="NCBI Taxonomy" id="2040291"/>
    <lineage>
        <taxon>Bacteria</taxon>
        <taxon>Bacillati</taxon>
        <taxon>Bacillota</taxon>
        <taxon>Clostridia</taxon>
        <taxon>Lachnospirales</taxon>
        <taxon>Lachnospiraceae</taxon>
        <taxon>Dorea</taxon>
    </lineage>
</organism>
<gene>
    <name evidence="4" type="ORF">G5A66_08305</name>
    <name evidence="3" type="ORF">G5A75_08325</name>
</gene>
<dbReference type="Pfam" id="PF01966">
    <property type="entry name" value="HD"/>
    <property type="match status" value="1"/>
</dbReference>
<dbReference type="EMBL" id="JAAITX010000005">
    <property type="protein sequence ID" value="NVH58646.1"/>
    <property type="molecule type" value="Genomic_DNA"/>
</dbReference>
<dbReference type="AlphaFoldDB" id="A0A850HKD2"/>
<dbReference type="InterPro" id="IPR023293">
    <property type="entry name" value="dGTP_triP_hydro_central_sf"/>
</dbReference>
<protein>
    <submittedName>
        <fullName evidence="4">Deoxyguanosinetriphosphate triphosphohydrolase</fullName>
    </submittedName>
</protein>
<evidence type="ECO:0000313" key="3">
    <source>
        <dbReference type="EMBL" id="NSK14872.1"/>
    </source>
</evidence>
<evidence type="ECO:0000256" key="1">
    <source>
        <dbReference type="ARBA" id="ARBA00022801"/>
    </source>
</evidence>
<evidence type="ECO:0000313" key="5">
    <source>
        <dbReference type="Proteomes" id="UP000528555"/>
    </source>
</evidence>
<name>A0A850HKD2_9FIRM</name>
<dbReference type="InterPro" id="IPR003607">
    <property type="entry name" value="HD/PDEase_dom"/>
</dbReference>
<dbReference type="Gene3D" id="1.10.3210.10">
    <property type="entry name" value="Hypothetical protein af1432"/>
    <property type="match status" value="1"/>
</dbReference>
<dbReference type="Gene3D" id="1.10.3410.10">
    <property type="entry name" value="putative deoxyguanosinetriphosphate triphosphohydrolase like domain"/>
    <property type="match status" value="1"/>
</dbReference>
<dbReference type="NCBIfam" id="NF002205">
    <property type="entry name" value="PRK01096.1"/>
    <property type="match status" value="1"/>
</dbReference>
<dbReference type="GO" id="GO:0008832">
    <property type="term" value="F:dGTPase activity"/>
    <property type="evidence" value="ECO:0007669"/>
    <property type="project" value="TreeGrafter"/>
</dbReference>
<dbReference type="Gene3D" id="1.10.3550.10">
    <property type="entry name" value="eoxyguanosinetriphosphate triphosphohydrolase domain-like"/>
    <property type="match status" value="1"/>
</dbReference>
<keyword evidence="1 4" id="KW-0378">Hydrolase</keyword>
<accession>A0A850HKD2</accession>
<dbReference type="PANTHER" id="PTHR11373">
    <property type="entry name" value="DEOXYNUCLEOSIDE TRIPHOSPHATE TRIPHOSPHOHYDROLASE"/>
    <property type="match status" value="1"/>
</dbReference>
<dbReference type="GO" id="GO:0006203">
    <property type="term" value="P:dGTP catabolic process"/>
    <property type="evidence" value="ECO:0007669"/>
    <property type="project" value="TreeGrafter"/>
</dbReference>
<evidence type="ECO:0000313" key="4">
    <source>
        <dbReference type="EMBL" id="NVH58646.1"/>
    </source>
</evidence>
<dbReference type="NCBIfam" id="TIGR01353">
    <property type="entry name" value="dGTP_triPase"/>
    <property type="match status" value="1"/>
</dbReference>
<dbReference type="InterPro" id="IPR006674">
    <property type="entry name" value="HD_domain"/>
</dbReference>
<evidence type="ECO:0000313" key="6">
    <source>
        <dbReference type="Proteomes" id="UP000701680"/>
    </source>
</evidence>
<dbReference type="SMART" id="SM00471">
    <property type="entry name" value="HDc"/>
    <property type="match status" value="1"/>
</dbReference>
<evidence type="ECO:0000259" key="2">
    <source>
        <dbReference type="PROSITE" id="PS51831"/>
    </source>
</evidence>
<dbReference type="InterPro" id="IPR050135">
    <property type="entry name" value="dGTPase-like"/>
</dbReference>